<dbReference type="SUPFAM" id="SSF52540">
    <property type="entry name" value="P-loop containing nucleoside triphosphate hydrolases"/>
    <property type="match status" value="1"/>
</dbReference>
<feature type="compositionally biased region" description="Acidic residues" evidence="2">
    <location>
        <begin position="1"/>
        <end position="23"/>
    </location>
</feature>
<name>A0A9P4PW53_9PLEO</name>
<feature type="domain" description="ATPase AAA-type core" evidence="3">
    <location>
        <begin position="44"/>
        <end position="100"/>
    </location>
</feature>
<dbReference type="AlphaFoldDB" id="A0A9P4PW53"/>
<comment type="caution">
    <text evidence="4">The sequence shown here is derived from an EMBL/GenBank/DDBJ whole genome shotgun (WGS) entry which is preliminary data.</text>
</comment>
<reference evidence="4" key="1">
    <citation type="journal article" date="2020" name="Stud. Mycol.">
        <title>101 Dothideomycetes genomes: a test case for predicting lifestyles and emergence of pathogens.</title>
        <authorList>
            <person name="Haridas S."/>
            <person name="Albert R."/>
            <person name="Binder M."/>
            <person name="Bloem J."/>
            <person name="Labutti K."/>
            <person name="Salamov A."/>
            <person name="Andreopoulos B."/>
            <person name="Baker S."/>
            <person name="Barry K."/>
            <person name="Bills G."/>
            <person name="Bluhm B."/>
            <person name="Cannon C."/>
            <person name="Castanera R."/>
            <person name="Culley D."/>
            <person name="Daum C."/>
            <person name="Ezra D."/>
            <person name="Gonzalez J."/>
            <person name="Henrissat B."/>
            <person name="Kuo A."/>
            <person name="Liang C."/>
            <person name="Lipzen A."/>
            <person name="Lutzoni F."/>
            <person name="Magnuson J."/>
            <person name="Mondo S."/>
            <person name="Nolan M."/>
            <person name="Ohm R."/>
            <person name="Pangilinan J."/>
            <person name="Park H.-J."/>
            <person name="Ramirez L."/>
            <person name="Alfaro M."/>
            <person name="Sun H."/>
            <person name="Tritt A."/>
            <person name="Yoshinaga Y."/>
            <person name="Zwiers L.-H."/>
            <person name="Turgeon B."/>
            <person name="Goodwin S."/>
            <person name="Spatafora J."/>
            <person name="Crous P."/>
            <person name="Grigoriev I."/>
        </authorList>
    </citation>
    <scope>NUCLEOTIDE SEQUENCE</scope>
    <source>
        <strain evidence="4">CBS 690.94</strain>
    </source>
</reference>
<sequence length="276" mass="30964">MKSESDDSDDETKSDESDEDEAETNTKVQHRAAPRRGPSPPKGKSTKHSRSKVTLGGLLDVLDGPGAKEGRLVVCTTNSPYSLDEALARPGRIDRRIFLGKSSKLVAAITFSCIFGTDPRLRGKFSKRELNRIAKEFGDVVPNNTFTPCEIQQFCMKWQGKPERAIKEMPQWAKDKLSGAHVSSTTSLDIISEGDEIDTIYKRFYNLSHPDFAGLRNMYPYGKPLKDSDDENEKIVLLEVMDPIPEPPSPHKEDEPTLFEEDFSQKYAAWFGGLFM</sequence>
<dbReference type="PANTHER" id="PTHR23070">
    <property type="entry name" value="BCS1 AAA-TYPE ATPASE"/>
    <property type="match status" value="1"/>
</dbReference>
<evidence type="ECO:0000256" key="1">
    <source>
        <dbReference type="RuleBase" id="RU003651"/>
    </source>
</evidence>
<dbReference type="GO" id="GO:0005524">
    <property type="term" value="F:ATP binding"/>
    <property type="evidence" value="ECO:0007669"/>
    <property type="project" value="UniProtKB-KW"/>
</dbReference>
<gene>
    <name evidence="4" type="ORF">P171DRAFT_478362</name>
</gene>
<evidence type="ECO:0000259" key="3">
    <source>
        <dbReference type="Pfam" id="PF00004"/>
    </source>
</evidence>
<dbReference type="OrthoDB" id="10251412at2759"/>
<dbReference type="PROSITE" id="PS00674">
    <property type="entry name" value="AAA"/>
    <property type="match status" value="1"/>
</dbReference>
<keyword evidence="5" id="KW-1185">Reference proteome</keyword>
<dbReference type="GO" id="GO:0016887">
    <property type="term" value="F:ATP hydrolysis activity"/>
    <property type="evidence" value="ECO:0007669"/>
    <property type="project" value="InterPro"/>
</dbReference>
<dbReference type="EMBL" id="MU001492">
    <property type="protein sequence ID" value="KAF2451317.1"/>
    <property type="molecule type" value="Genomic_DNA"/>
</dbReference>
<organism evidence="4 5">
    <name type="scientific">Karstenula rhodostoma CBS 690.94</name>
    <dbReference type="NCBI Taxonomy" id="1392251"/>
    <lineage>
        <taxon>Eukaryota</taxon>
        <taxon>Fungi</taxon>
        <taxon>Dikarya</taxon>
        <taxon>Ascomycota</taxon>
        <taxon>Pezizomycotina</taxon>
        <taxon>Dothideomycetes</taxon>
        <taxon>Pleosporomycetidae</taxon>
        <taxon>Pleosporales</taxon>
        <taxon>Massarineae</taxon>
        <taxon>Didymosphaeriaceae</taxon>
        <taxon>Karstenula</taxon>
    </lineage>
</organism>
<comment type="similarity">
    <text evidence="1">Belongs to the AAA ATPase family.</text>
</comment>
<dbReference type="InterPro" id="IPR003959">
    <property type="entry name" value="ATPase_AAA_core"/>
</dbReference>
<keyword evidence="1" id="KW-0547">Nucleotide-binding</keyword>
<dbReference type="Pfam" id="PF00004">
    <property type="entry name" value="AAA"/>
    <property type="match status" value="1"/>
</dbReference>
<dbReference type="Proteomes" id="UP000799764">
    <property type="component" value="Unassembled WGS sequence"/>
</dbReference>
<keyword evidence="1" id="KW-0067">ATP-binding</keyword>
<protein>
    <recommendedName>
        <fullName evidence="3">ATPase AAA-type core domain-containing protein</fullName>
    </recommendedName>
</protein>
<proteinExistence type="inferred from homology"/>
<dbReference type="InterPro" id="IPR003960">
    <property type="entry name" value="ATPase_AAA_CS"/>
</dbReference>
<accession>A0A9P4PW53</accession>
<feature type="region of interest" description="Disordered" evidence="2">
    <location>
        <begin position="1"/>
        <end position="60"/>
    </location>
</feature>
<evidence type="ECO:0000313" key="5">
    <source>
        <dbReference type="Proteomes" id="UP000799764"/>
    </source>
</evidence>
<dbReference type="InterPro" id="IPR027417">
    <property type="entry name" value="P-loop_NTPase"/>
</dbReference>
<evidence type="ECO:0000313" key="4">
    <source>
        <dbReference type="EMBL" id="KAF2451317.1"/>
    </source>
</evidence>
<dbReference type="Gene3D" id="3.40.50.300">
    <property type="entry name" value="P-loop containing nucleotide triphosphate hydrolases"/>
    <property type="match status" value="1"/>
</dbReference>
<dbReference type="InterPro" id="IPR050747">
    <property type="entry name" value="Mitochondrial_chaperone_BCS1"/>
</dbReference>
<evidence type="ECO:0000256" key="2">
    <source>
        <dbReference type="SAM" id="MobiDB-lite"/>
    </source>
</evidence>